<evidence type="ECO:0000259" key="3">
    <source>
        <dbReference type="Pfam" id="PF20803"/>
    </source>
</evidence>
<name>A0ABP7QWV0_9BURK</name>
<evidence type="ECO:0000259" key="1">
    <source>
        <dbReference type="Pfam" id="PF07848"/>
    </source>
</evidence>
<dbReference type="PANTHER" id="PTHR30319">
    <property type="entry name" value="PHENYLACETIC ACID REGULATOR-RELATED TRANSCRIPTIONAL REPRESSOR"/>
    <property type="match status" value="1"/>
</dbReference>
<accession>A0ABP7QWV0</accession>
<dbReference type="Pfam" id="PF08223">
    <property type="entry name" value="PaaX_C"/>
    <property type="match status" value="1"/>
</dbReference>
<dbReference type="InterPro" id="IPR036388">
    <property type="entry name" value="WH-like_DNA-bd_sf"/>
</dbReference>
<dbReference type="EMBL" id="BAABBP010000006">
    <property type="protein sequence ID" value="GAA3989030.1"/>
    <property type="molecule type" value="Genomic_DNA"/>
</dbReference>
<comment type="caution">
    <text evidence="4">The sequence shown here is derived from an EMBL/GenBank/DDBJ whole genome shotgun (WGS) entry which is preliminary data.</text>
</comment>
<sequence length="298" mass="33968">MRATSLIITTFGDAILPRGGRIWLGSLIQLLEPLQLNERLIRTSVFRLVKDEWLRVQSVGRRSDYLLTQSGRRRFEEASRHIYASSAPLWDRRWRVILVVGDLEPKQRDALRRALFWQGFGALGNDCFAHPGADLTDVLDALIADGLAPVLPKLLPLFAADARLARSATDADLVARAWDLSHLSAAYTEFIGVYQPMLDVMRREGLAGVSDAQAFLLRLLLIHDYRRLLLRDPELPEVLLPQRWPGQLARLLCKEMYQRLEEASDRHLDEQVCLADGSRPEVDLSLWQRFARTDPIKV</sequence>
<evidence type="ECO:0000313" key="4">
    <source>
        <dbReference type="EMBL" id="GAA3989030.1"/>
    </source>
</evidence>
<dbReference type="Gene3D" id="1.10.10.10">
    <property type="entry name" value="Winged helix-like DNA-binding domain superfamily/Winged helix DNA-binding domain"/>
    <property type="match status" value="1"/>
</dbReference>
<dbReference type="Proteomes" id="UP001501627">
    <property type="component" value="Unassembled WGS sequence"/>
</dbReference>
<dbReference type="Pfam" id="PF07848">
    <property type="entry name" value="PaaX"/>
    <property type="match status" value="1"/>
</dbReference>
<evidence type="ECO:0000313" key="5">
    <source>
        <dbReference type="Proteomes" id="UP001501627"/>
    </source>
</evidence>
<dbReference type="PANTHER" id="PTHR30319:SF1">
    <property type="entry name" value="TRANSCRIPTIONAL REPRESSOR PAAX"/>
    <property type="match status" value="1"/>
</dbReference>
<organism evidence="4 5">
    <name type="scientific">Comamonas faecalis</name>
    <dbReference type="NCBI Taxonomy" id="1387849"/>
    <lineage>
        <taxon>Bacteria</taxon>
        <taxon>Pseudomonadati</taxon>
        <taxon>Pseudomonadota</taxon>
        <taxon>Betaproteobacteria</taxon>
        <taxon>Burkholderiales</taxon>
        <taxon>Comamonadaceae</taxon>
        <taxon>Comamonas</taxon>
    </lineage>
</organism>
<dbReference type="PIRSF" id="PIRSF020623">
    <property type="entry name" value="PaaX"/>
    <property type="match status" value="1"/>
</dbReference>
<dbReference type="InterPro" id="IPR013225">
    <property type="entry name" value="PaaX_C"/>
</dbReference>
<protein>
    <submittedName>
        <fullName evidence="4">Phenylacetic acid degradation operon negative regulatory protein PaaX</fullName>
    </submittedName>
</protein>
<feature type="domain" description="Transcriptional repressor PaaX-like C-terminal" evidence="2">
    <location>
        <begin position="178"/>
        <end position="269"/>
    </location>
</feature>
<dbReference type="InterPro" id="IPR012906">
    <property type="entry name" value="PaaX-like_N"/>
</dbReference>
<proteinExistence type="predicted"/>
<dbReference type="InterPro" id="IPR011965">
    <property type="entry name" value="PaaX_trns_reg"/>
</dbReference>
<dbReference type="Gene3D" id="3.30.70.2650">
    <property type="match status" value="1"/>
</dbReference>
<reference evidence="5" key="1">
    <citation type="journal article" date="2019" name="Int. J. Syst. Evol. Microbiol.">
        <title>The Global Catalogue of Microorganisms (GCM) 10K type strain sequencing project: providing services to taxonomists for standard genome sequencing and annotation.</title>
        <authorList>
            <consortium name="The Broad Institute Genomics Platform"/>
            <consortium name="The Broad Institute Genome Sequencing Center for Infectious Disease"/>
            <person name="Wu L."/>
            <person name="Ma J."/>
        </authorList>
    </citation>
    <scope>NUCLEOTIDE SEQUENCE [LARGE SCALE GENOMIC DNA]</scope>
    <source>
        <strain evidence="5">JCM 17561</strain>
    </source>
</reference>
<dbReference type="InterPro" id="IPR048846">
    <property type="entry name" value="PaaX-like_central"/>
</dbReference>
<dbReference type="Pfam" id="PF20803">
    <property type="entry name" value="PaaX_M"/>
    <property type="match status" value="1"/>
</dbReference>
<feature type="domain" description="Transcriptional repressor PaaX-like central Cas2-like" evidence="3">
    <location>
        <begin position="90"/>
        <end position="140"/>
    </location>
</feature>
<evidence type="ECO:0000259" key="2">
    <source>
        <dbReference type="Pfam" id="PF08223"/>
    </source>
</evidence>
<gene>
    <name evidence="4" type="primary">paaX</name>
    <name evidence="4" type="ORF">GCM10022279_10220</name>
</gene>
<feature type="domain" description="Transcriptional repressor PaaX-like N-terminal" evidence="1">
    <location>
        <begin position="2"/>
        <end position="70"/>
    </location>
</feature>
<dbReference type="RefSeq" id="WP_103045070.1">
    <property type="nucleotide sequence ID" value="NZ_BAABBP010000006.1"/>
</dbReference>
<keyword evidence="5" id="KW-1185">Reference proteome</keyword>
<dbReference type="Gene3D" id="1.20.58.1460">
    <property type="match status" value="1"/>
</dbReference>
<dbReference type="NCBIfam" id="TIGR02277">
    <property type="entry name" value="PaaX_trns_reg"/>
    <property type="match status" value="1"/>
</dbReference>